<feature type="region of interest" description="Disordered" evidence="1">
    <location>
        <begin position="292"/>
        <end position="357"/>
    </location>
</feature>
<proteinExistence type="predicted"/>
<feature type="region of interest" description="Disordered" evidence="1">
    <location>
        <begin position="153"/>
        <end position="172"/>
    </location>
</feature>
<feature type="compositionally biased region" description="Basic and acidic residues" evidence="1">
    <location>
        <begin position="312"/>
        <end position="350"/>
    </location>
</feature>
<feature type="compositionally biased region" description="Acidic residues" evidence="1">
    <location>
        <begin position="292"/>
        <end position="311"/>
    </location>
</feature>
<reference evidence="2" key="1">
    <citation type="submission" date="2021-01" db="EMBL/GenBank/DDBJ databases">
        <authorList>
            <person name="Corre E."/>
            <person name="Pelletier E."/>
            <person name="Niang G."/>
            <person name="Scheremetjew M."/>
            <person name="Finn R."/>
            <person name="Kale V."/>
            <person name="Holt S."/>
            <person name="Cochrane G."/>
            <person name="Meng A."/>
            <person name="Brown T."/>
            <person name="Cohen L."/>
        </authorList>
    </citation>
    <scope>NUCLEOTIDE SEQUENCE</scope>
    <source>
        <strain evidence="2">CCAP 955/1</strain>
    </source>
</reference>
<protein>
    <submittedName>
        <fullName evidence="2">Uncharacterized protein</fullName>
    </submittedName>
</protein>
<organism evidence="2">
    <name type="scientific">Spumella elongata</name>
    <dbReference type="NCBI Taxonomy" id="89044"/>
    <lineage>
        <taxon>Eukaryota</taxon>
        <taxon>Sar</taxon>
        <taxon>Stramenopiles</taxon>
        <taxon>Ochrophyta</taxon>
        <taxon>Chrysophyceae</taxon>
        <taxon>Chromulinales</taxon>
        <taxon>Chromulinaceae</taxon>
        <taxon>Spumella</taxon>
    </lineage>
</organism>
<dbReference type="EMBL" id="HBIC01016282">
    <property type="protein sequence ID" value="CAE0279391.1"/>
    <property type="molecule type" value="Transcribed_RNA"/>
</dbReference>
<name>A0A7S3GXW7_9STRA</name>
<dbReference type="AlphaFoldDB" id="A0A7S3GXW7"/>
<evidence type="ECO:0000256" key="1">
    <source>
        <dbReference type="SAM" id="MobiDB-lite"/>
    </source>
</evidence>
<sequence>MEVIDEPREFKKQKVPKVYENRRERKGVSVKLGQSFRSLLDVNRTEMFLHKCLPPTSRELRLDPLDTCSALEHFILEIVDEFKQEVGDFLKFESLVVGKSGADVPNLSEVSQSDFHAFGPCKSLYGRWKEYRRAGTANTKVIPMPVKCGNTTEKKHNKAVQRTLSQNEKTARSRAEYGPPPVCMVAVAAFDDDCMPQEYRQMSFKCETYGEHVESVLQTLFRNRQMHHHTAGLGGAGMRCKSKFFVIYICIYANFNSCSVTNFLEKNEEAGDDDDDDHDDFGDEEEGGVDLFEIGEDNSNDDRCDCDDAEEEGQKAEEDGQIVNDDRDGGGKIRDEQNISKKDDTRRSLETPHPATNSFNMRFTGNYVILG</sequence>
<evidence type="ECO:0000313" key="2">
    <source>
        <dbReference type="EMBL" id="CAE0279391.1"/>
    </source>
</evidence>
<gene>
    <name evidence="2" type="ORF">SELO1098_LOCUS8224</name>
</gene>
<accession>A0A7S3GXW7</accession>